<dbReference type="InterPro" id="IPR017452">
    <property type="entry name" value="GPCR_Rhodpsn_7TM"/>
</dbReference>
<dbReference type="PROSITE" id="PS50262">
    <property type="entry name" value="G_PROTEIN_RECEP_F1_2"/>
    <property type="match status" value="1"/>
</dbReference>
<evidence type="ECO:0000259" key="11">
    <source>
        <dbReference type="PROSITE" id="PS50262"/>
    </source>
</evidence>
<keyword evidence="4 10" id="KW-1133">Transmembrane helix</keyword>
<accession>A0AAD9MZA1</accession>
<keyword evidence="6 10" id="KW-0472">Membrane</keyword>
<dbReference type="Gene3D" id="1.20.1070.10">
    <property type="entry name" value="Rhodopsin 7-helix transmembrane proteins"/>
    <property type="match status" value="1"/>
</dbReference>
<dbReference type="Pfam" id="PF00001">
    <property type="entry name" value="7tm_1"/>
    <property type="match status" value="1"/>
</dbReference>
<feature type="transmembrane region" description="Helical" evidence="10">
    <location>
        <begin position="153"/>
        <end position="174"/>
    </location>
</feature>
<feature type="domain" description="G-protein coupled receptors family 1 profile" evidence="11">
    <location>
        <begin position="54"/>
        <end position="255"/>
    </location>
</feature>
<keyword evidence="2" id="KW-1003">Cell membrane</keyword>
<evidence type="ECO:0000256" key="8">
    <source>
        <dbReference type="ARBA" id="ARBA00023224"/>
    </source>
</evidence>
<proteinExistence type="inferred from homology"/>
<evidence type="ECO:0000256" key="6">
    <source>
        <dbReference type="ARBA" id="ARBA00023136"/>
    </source>
</evidence>
<dbReference type="GO" id="GO:0004930">
    <property type="term" value="F:G protein-coupled receptor activity"/>
    <property type="evidence" value="ECO:0007669"/>
    <property type="project" value="UniProtKB-KW"/>
</dbReference>
<dbReference type="EMBL" id="JAODUP010000460">
    <property type="protein sequence ID" value="KAK2149231.1"/>
    <property type="molecule type" value="Genomic_DNA"/>
</dbReference>
<evidence type="ECO:0000256" key="1">
    <source>
        <dbReference type="ARBA" id="ARBA00004651"/>
    </source>
</evidence>
<protein>
    <recommendedName>
        <fullName evidence="11">G-protein coupled receptors family 1 profile domain-containing protein</fullName>
    </recommendedName>
</protein>
<dbReference type="PANTHER" id="PTHR24249:SF372">
    <property type="entry name" value="G-PROTEIN COUPLED RECEPTORS FAMILY 1 PROFILE DOMAIN-CONTAINING PROTEIN"/>
    <property type="match status" value="1"/>
</dbReference>
<gene>
    <name evidence="12" type="ORF">LSH36_460g01011</name>
</gene>
<evidence type="ECO:0000313" key="12">
    <source>
        <dbReference type="EMBL" id="KAK2149231.1"/>
    </source>
</evidence>
<evidence type="ECO:0000256" key="9">
    <source>
        <dbReference type="RuleBase" id="RU000688"/>
    </source>
</evidence>
<dbReference type="InterPro" id="IPR000276">
    <property type="entry name" value="GPCR_Rhodpsn"/>
</dbReference>
<evidence type="ECO:0000256" key="4">
    <source>
        <dbReference type="ARBA" id="ARBA00022989"/>
    </source>
</evidence>
<dbReference type="PANTHER" id="PTHR24249">
    <property type="entry name" value="HISTAMINE RECEPTOR-RELATED G-PROTEIN COUPLED RECEPTOR"/>
    <property type="match status" value="1"/>
</dbReference>
<keyword evidence="3 9" id="KW-0812">Transmembrane</keyword>
<dbReference type="AlphaFoldDB" id="A0AAD9MZA1"/>
<dbReference type="PROSITE" id="PS00237">
    <property type="entry name" value="G_PROTEIN_RECEP_F1_1"/>
    <property type="match status" value="1"/>
</dbReference>
<dbReference type="SUPFAM" id="SSF81321">
    <property type="entry name" value="Family A G protein-coupled receptor-like"/>
    <property type="match status" value="1"/>
</dbReference>
<feature type="transmembrane region" description="Helical" evidence="10">
    <location>
        <begin position="105"/>
        <end position="132"/>
    </location>
</feature>
<dbReference type="InterPro" id="IPR050569">
    <property type="entry name" value="TAAR"/>
</dbReference>
<evidence type="ECO:0000256" key="3">
    <source>
        <dbReference type="ARBA" id="ARBA00022692"/>
    </source>
</evidence>
<organism evidence="12 13">
    <name type="scientific">Paralvinella palmiformis</name>
    <dbReference type="NCBI Taxonomy" id="53620"/>
    <lineage>
        <taxon>Eukaryota</taxon>
        <taxon>Metazoa</taxon>
        <taxon>Spiralia</taxon>
        <taxon>Lophotrochozoa</taxon>
        <taxon>Annelida</taxon>
        <taxon>Polychaeta</taxon>
        <taxon>Sedentaria</taxon>
        <taxon>Canalipalpata</taxon>
        <taxon>Terebellida</taxon>
        <taxon>Terebelliformia</taxon>
        <taxon>Alvinellidae</taxon>
        <taxon>Paralvinella</taxon>
    </lineage>
</organism>
<comment type="similarity">
    <text evidence="9">Belongs to the G-protein coupled receptor 1 family.</text>
</comment>
<evidence type="ECO:0000256" key="7">
    <source>
        <dbReference type="ARBA" id="ARBA00023170"/>
    </source>
</evidence>
<sequence>MLLNNTVLNLALLGRVTDTNQTALEYLMSSISGSILSQTVFYLYPIICVWIVIANSLTLFVYAKFKRLQTKRNVMLISLSAVDLFTGLTQILPKLIARLMGADKSFAICMAASALQIMPAWASIFHLVSIAIERHIAITKPLRYHLFVTPTRLAIVVCTNVGVAAFFALMPLAWPWEEFPELCMSILWYPYTYSYIFIIVPMAGALVLIILLYLHIYTIARKQEKAIGASVQNNAGYGESGSQKESRATQVFISICGIALGATNLKWGGDDTNTLTDKNKQMANGYSTNSLTSCVCNIVERIINHRLHQLFDTQNVITREQADMYAVRLL</sequence>
<comment type="subcellular location">
    <subcellularLocation>
        <location evidence="1">Cell membrane</location>
        <topology evidence="1">Multi-pass membrane protein</topology>
    </subcellularLocation>
</comment>
<name>A0AAD9MZA1_9ANNE</name>
<evidence type="ECO:0000313" key="13">
    <source>
        <dbReference type="Proteomes" id="UP001208570"/>
    </source>
</evidence>
<evidence type="ECO:0000256" key="5">
    <source>
        <dbReference type="ARBA" id="ARBA00023040"/>
    </source>
</evidence>
<keyword evidence="8 9" id="KW-0807">Transducer</keyword>
<feature type="transmembrane region" description="Helical" evidence="10">
    <location>
        <begin position="74"/>
        <end position="93"/>
    </location>
</feature>
<feature type="transmembrane region" description="Helical" evidence="10">
    <location>
        <begin position="194"/>
        <end position="216"/>
    </location>
</feature>
<dbReference type="PRINTS" id="PR00237">
    <property type="entry name" value="GPCRRHODOPSN"/>
</dbReference>
<dbReference type="GO" id="GO:0005886">
    <property type="term" value="C:plasma membrane"/>
    <property type="evidence" value="ECO:0007669"/>
    <property type="project" value="UniProtKB-SubCell"/>
</dbReference>
<reference evidence="12" key="1">
    <citation type="journal article" date="2023" name="Mol. Biol. Evol.">
        <title>Third-Generation Sequencing Reveals the Adaptive Role of the Epigenome in Three Deep-Sea Polychaetes.</title>
        <authorList>
            <person name="Perez M."/>
            <person name="Aroh O."/>
            <person name="Sun Y."/>
            <person name="Lan Y."/>
            <person name="Juniper S.K."/>
            <person name="Young C.R."/>
            <person name="Angers B."/>
            <person name="Qian P.Y."/>
        </authorList>
    </citation>
    <scope>NUCLEOTIDE SEQUENCE</scope>
    <source>
        <strain evidence="12">P08H-3</strain>
    </source>
</reference>
<evidence type="ECO:0000256" key="2">
    <source>
        <dbReference type="ARBA" id="ARBA00022475"/>
    </source>
</evidence>
<keyword evidence="13" id="KW-1185">Reference proteome</keyword>
<feature type="transmembrane region" description="Helical" evidence="10">
    <location>
        <begin position="42"/>
        <end position="62"/>
    </location>
</feature>
<dbReference type="Proteomes" id="UP001208570">
    <property type="component" value="Unassembled WGS sequence"/>
</dbReference>
<keyword evidence="7 9" id="KW-0675">Receptor</keyword>
<comment type="caution">
    <text evidence="12">The sequence shown here is derived from an EMBL/GenBank/DDBJ whole genome shotgun (WGS) entry which is preliminary data.</text>
</comment>
<keyword evidence="5 9" id="KW-0297">G-protein coupled receptor</keyword>
<dbReference type="CDD" id="cd00637">
    <property type="entry name" value="7tm_classA_rhodopsin-like"/>
    <property type="match status" value="1"/>
</dbReference>
<evidence type="ECO:0000256" key="10">
    <source>
        <dbReference type="SAM" id="Phobius"/>
    </source>
</evidence>